<protein>
    <submittedName>
        <fullName evidence="8">FAD-containing monooxygenase EthA</fullName>
    </submittedName>
</protein>
<evidence type="ECO:0000256" key="4">
    <source>
        <dbReference type="ARBA" id="ARBA00022827"/>
    </source>
</evidence>
<dbReference type="FunFam" id="3.50.50.60:FF:000228">
    <property type="entry name" value="FAD-containing monooxygenase EthA"/>
    <property type="match status" value="1"/>
</dbReference>
<evidence type="ECO:0000256" key="3">
    <source>
        <dbReference type="ARBA" id="ARBA00022630"/>
    </source>
</evidence>
<dbReference type="Pfam" id="PF13450">
    <property type="entry name" value="NAD_binding_8"/>
    <property type="match status" value="1"/>
</dbReference>
<dbReference type="GO" id="GO:0004499">
    <property type="term" value="F:N,N-dimethylaniline monooxygenase activity"/>
    <property type="evidence" value="ECO:0007669"/>
    <property type="project" value="InterPro"/>
</dbReference>
<keyword evidence="9" id="KW-1185">Reference proteome</keyword>
<reference evidence="8 9" key="1">
    <citation type="submission" date="2016-01" db="EMBL/GenBank/DDBJ databases">
        <title>Whole genome sequence and analysis of Micromonospora rosaria DSM 803, which can produce antibacterial substance rosamicin.</title>
        <authorList>
            <person name="Yang H."/>
            <person name="He X."/>
            <person name="Zhu D."/>
        </authorList>
    </citation>
    <scope>NUCLEOTIDE SEQUENCE [LARGE SCALE GENOMIC DNA]</scope>
    <source>
        <strain evidence="8 9">DSM 803</strain>
    </source>
</reference>
<dbReference type="AlphaFoldDB" id="A0A136PLV4"/>
<dbReference type="GO" id="GO:0050661">
    <property type="term" value="F:NADP binding"/>
    <property type="evidence" value="ECO:0007669"/>
    <property type="project" value="InterPro"/>
</dbReference>
<dbReference type="OrthoDB" id="5168853at2"/>
<keyword evidence="7 8" id="KW-0503">Monooxygenase</keyword>
<gene>
    <name evidence="8" type="ORF">AWW66_24650</name>
</gene>
<dbReference type="EMBL" id="LRQV01000117">
    <property type="protein sequence ID" value="KXK59374.1"/>
    <property type="molecule type" value="Genomic_DNA"/>
</dbReference>
<dbReference type="GO" id="GO:0050660">
    <property type="term" value="F:flavin adenine dinucleotide binding"/>
    <property type="evidence" value="ECO:0007669"/>
    <property type="project" value="InterPro"/>
</dbReference>
<keyword evidence="4" id="KW-0274">FAD</keyword>
<accession>A0A136PLV4</accession>
<sequence length="511" mass="55712">MTYAQRGDDPEGDHVDVLIVGAGLSGVGAACHLRRTCPDKTYAVLEARAVVGGTWDLFRYPGIRSDSDMYTLGYSFRPWTDPRSIADGDAILRYVRETAREYGVDAHIRFGHRVVAAEWDSATARWTVRVQRDDTAEPTVLTCSFLHACTGYYRYDAGYTPPLPGVGAYTGRVVHPQHWPADLDHGGRRVVVVGSGATAVTLVPALARRAAHVTMLQRSPTYVVALPSRDALTDALRRWLPPRAGYRLVRARNVLAGTAVYQLSRRAPGLVRLLLRRAARRRLPAGYDVDRHFAPRYDPWDQRLCVAPDGDLFAAIAAGRASVVTDRIDTFTAHGIRLASGDQVPADVVVTATGLDLLALGGMTLRVDGVDVDPAGTVAYKGMMLSGVPNLALTIGYTNASWTLKADLVAGYVCRLLRHLDRTGQQVVTPLAPADERRAPLIDLRSGYVRRRLAALPTQGVRAPWRLYQNYPRDVLLMRYGRLDDVGVRFSRAPGARPAAPAGPPPPAATG</sequence>
<evidence type="ECO:0000256" key="2">
    <source>
        <dbReference type="ARBA" id="ARBA00010139"/>
    </source>
</evidence>
<dbReference type="Pfam" id="PF00743">
    <property type="entry name" value="FMO-like"/>
    <property type="match status" value="1"/>
</dbReference>
<name>A0A136PLV4_9ACTN</name>
<dbReference type="PANTHER" id="PTHR43872:SF1">
    <property type="entry name" value="MONOOXYGENASE, PUTATIVE (AFU_ORTHOLOGUE AFUA_8G02570)-RELATED"/>
    <property type="match status" value="1"/>
</dbReference>
<dbReference type="InterPro" id="IPR020946">
    <property type="entry name" value="Flavin_mOase-like"/>
</dbReference>
<evidence type="ECO:0000313" key="9">
    <source>
        <dbReference type="Proteomes" id="UP000070620"/>
    </source>
</evidence>
<keyword evidence="6" id="KW-0560">Oxidoreductase</keyword>
<evidence type="ECO:0000313" key="8">
    <source>
        <dbReference type="EMBL" id="KXK59374.1"/>
    </source>
</evidence>
<dbReference type="SUPFAM" id="SSF51905">
    <property type="entry name" value="FAD/NAD(P)-binding domain"/>
    <property type="match status" value="1"/>
</dbReference>
<keyword evidence="3" id="KW-0285">Flavoprotein</keyword>
<dbReference type="PROSITE" id="PS51257">
    <property type="entry name" value="PROKAR_LIPOPROTEIN"/>
    <property type="match status" value="1"/>
</dbReference>
<comment type="cofactor">
    <cofactor evidence="1">
        <name>FAD</name>
        <dbReference type="ChEBI" id="CHEBI:57692"/>
    </cofactor>
</comment>
<proteinExistence type="inferred from homology"/>
<evidence type="ECO:0000256" key="6">
    <source>
        <dbReference type="ARBA" id="ARBA00023002"/>
    </source>
</evidence>
<comment type="caution">
    <text evidence="8">The sequence shown here is derived from an EMBL/GenBank/DDBJ whole genome shotgun (WGS) entry which is preliminary data.</text>
</comment>
<dbReference type="RefSeq" id="WP_067370987.1">
    <property type="nucleotide sequence ID" value="NZ_JBIUBN010000009.1"/>
</dbReference>
<dbReference type="InterPro" id="IPR036188">
    <property type="entry name" value="FAD/NAD-bd_sf"/>
</dbReference>
<dbReference type="PRINTS" id="PR00411">
    <property type="entry name" value="PNDRDTASEI"/>
</dbReference>
<comment type="similarity">
    <text evidence="2">Belongs to the FAD-binding monooxygenase family.</text>
</comment>
<dbReference type="Proteomes" id="UP000070620">
    <property type="component" value="Unassembled WGS sequence"/>
</dbReference>
<dbReference type="InterPro" id="IPR051820">
    <property type="entry name" value="FAD-binding_MO"/>
</dbReference>
<organism evidence="8 9">
    <name type="scientific">Micromonospora rosaria</name>
    <dbReference type="NCBI Taxonomy" id="47874"/>
    <lineage>
        <taxon>Bacteria</taxon>
        <taxon>Bacillati</taxon>
        <taxon>Actinomycetota</taxon>
        <taxon>Actinomycetes</taxon>
        <taxon>Micromonosporales</taxon>
        <taxon>Micromonosporaceae</taxon>
        <taxon>Micromonospora</taxon>
    </lineage>
</organism>
<keyword evidence="5" id="KW-0521">NADP</keyword>
<evidence type="ECO:0000256" key="5">
    <source>
        <dbReference type="ARBA" id="ARBA00022857"/>
    </source>
</evidence>
<evidence type="ECO:0000256" key="1">
    <source>
        <dbReference type="ARBA" id="ARBA00001974"/>
    </source>
</evidence>
<evidence type="ECO:0000256" key="7">
    <source>
        <dbReference type="ARBA" id="ARBA00023033"/>
    </source>
</evidence>
<dbReference type="Gene3D" id="3.50.50.60">
    <property type="entry name" value="FAD/NAD(P)-binding domain"/>
    <property type="match status" value="3"/>
</dbReference>
<dbReference type="PANTHER" id="PTHR43872">
    <property type="entry name" value="MONOOXYGENASE, PUTATIVE (AFU_ORTHOLOGUE AFUA_8G02570)-RELATED"/>
    <property type="match status" value="1"/>
</dbReference>